<dbReference type="InterPro" id="IPR012677">
    <property type="entry name" value="Nucleotide-bd_a/b_plait_sf"/>
</dbReference>
<evidence type="ECO:0000313" key="7">
    <source>
        <dbReference type="Proteomes" id="UP000070444"/>
    </source>
</evidence>
<organism evidence="6 7">
    <name type="scientific">Conidiobolus coronatus (strain ATCC 28846 / CBS 209.66 / NRRL 28638)</name>
    <name type="common">Delacroixia coronata</name>
    <dbReference type="NCBI Taxonomy" id="796925"/>
    <lineage>
        <taxon>Eukaryota</taxon>
        <taxon>Fungi</taxon>
        <taxon>Fungi incertae sedis</taxon>
        <taxon>Zoopagomycota</taxon>
        <taxon>Entomophthoromycotina</taxon>
        <taxon>Entomophthoromycetes</taxon>
        <taxon>Entomophthorales</taxon>
        <taxon>Ancylistaceae</taxon>
        <taxon>Conidiobolus</taxon>
    </lineage>
</organism>
<dbReference type="InterPro" id="IPR000504">
    <property type="entry name" value="RRM_dom"/>
</dbReference>
<dbReference type="Gene3D" id="3.10.450.50">
    <property type="match status" value="1"/>
</dbReference>
<dbReference type="PROSITE" id="PS50102">
    <property type="entry name" value="RRM"/>
    <property type="match status" value="1"/>
</dbReference>
<dbReference type="InterPro" id="IPR032710">
    <property type="entry name" value="NTF2-like_dom_sf"/>
</dbReference>
<evidence type="ECO:0000313" key="6">
    <source>
        <dbReference type="EMBL" id="KXN65402.1"/>
    </source>
</evidence>
<dbReference type="SUPFAM" id="SSF54928">
    <property type="entry name" value="RNA-binding domain, RBD"/>
    <property type="match status" value="1"/>
</dbReference>
<dbReference type="CDD" id="cd00780">
    <property type="entry name" value="NTF2"/>
    <property type="match status" value="1"/>
</dbReference>
<evidence type="ECO:0000256" key="3">
    <source>
        <dbReference type="SAM" id="MobiDB-lite"/>
    </source>
</evidence>
<dbReference type="EMBL" id="KQ964888">
    <property type="protein sequence ID" value="KXN65402.1"/>
    <property type="molecule type" value="Genomic_DNA"/>
</dbReference>
<feature type="compositionally biased region" description="Low complexity" evidence="3">
    <location>
        <begin position="229"/>
        <end position="242"/>
    </location>
</feature>
<keyword evidence="1 2" id="KW-0694">RNA-binding</keyword>
<dbReference type="InterPro" id="IPR035979">
    <property type="entry name" value="RBD_domain_sf"/>
</dbReference>
<dbReference type="GO" id="GO:0005829">
    <property type="term" value="C:cytosol"/>
    <property type="evidence" value="ECO:0007669"/>
    <property type="project" value="TreeGrafter"/>
</dbReference>
<dbReference type="PROSITE" id="PS50177">
    <property type="entry name" value="NTF2_DOMAIN"/>
    <property type="match status" value="1"/>
</dbReference>
<dbReference type="InterPro" id="IPR039539">
    <property type="entry name" value="Ras_GTPase_bind_prot"/>
</dbReference>
<dbReference type="STRING" id="796925.A0A137NRT2"/>
<proteinExistence type="predicted"/>
<dbReference type="GO" id="GO:0016579">
    <property type="term" value="P:protein deubiquitination"/>
    <property type="evidence" value="ECO:0007669"/>
    <property type="project" value="TreeGrafter"/>
</dbReference>
<dbReference type="Pfam" id="PF02136">
    <property type="entry name" value="NTF2"/>
    <property type="match status" value="1"/>
</dbReference>
<feature type="region of interest" description="Disordered" evidence="3">
    <location>
        <begin position="148"/>
        <end position="178"/>
    </location>
</feature>
<dbReference type="GO" id="GO:1990861">
    <property type="term" value="C:Ubp3-Bre5 deubiquitination complex"/>
    <property type="evidence" value="ECO:0007669"/>
    <property type="project" value="TreeGrafter"/>
</dbReference>
<dbReference type="GO" id="GO:0003729">
    <property type="term" value="F:mRNA binding"/>
    <property type="evidence" value="ECO:0007669"/>
    <property type="project" value="TreeGrafter"/>
</dbReference>
<feature type="region of interest" description="Disordered" evidence="3">
    <location>
        <begin position="257"/>
        <end position="303"/>
    </location>
</feature>
<dbReference type="InterPro" id="IPR018222">
    <property type="entry name" value="Nuclear_transport_factor_2_euk"/>
</dbReference>
<feature type="compositionally biased region" description="Low complexity" evidence="3">
    <location>
        <begin position="161"/>
        <end position="178"/>
    </location>
</feature>
<accession>A0A137NRT2</accession>
<name>A0A137NRT2_CONC2</name>
<dbReference type="SUPFAM" id="SSF54427">
    <property type="entry name" value="NTF2-like"/>
    <property type="match status" value="1"/>
</dbReference>
<feature type="compositionally biased region" description="Polar residues" evidence="3">
    <location>
        <begin position="380"/>
        <end position="394"/>
    </location>
</feature>
<dbReference type="GO" id="GO:0034517">
    <property type="term" value="P:ribophagy"/>
    <property type="evidence" value="ECO:0007669"/>
    <property type="project" value="TreeGrafter"/>
</dbReference>
<dbReference type="PANTHER" id="PTHR10693">
    <property type="entry name" value="RAS GTPASE-ACTIVATING PROTEIN-BINDING PROTEIN"/>
    <property type="match status" value="1"/>
</dbReference>
<evidence type="ECO:0000259" key="4">
    <source>
        <dbReference type="PROSITE" id="PS50102"/>
    </source>
</evidence>
<dbReference type="Proteomes" id="UP000070444">
    <property type="component" value="Unassembled WGS sequence"/>
</dbReference>
<feature type="region of interest" description="Disordered" evidence="3">
    <location>
        <begin position="374"/>
        <end position="426"/>
    </location>
</feature>
<dbReference type="SMART" id="SM00360">
    <property type="entry name" value="RRM"/>
    <property type="match status" value="1"/>
</dbReference>
<feature type="compositionally biased region" description="Low complexity" evidence="3">
    <location>
        <begin position="272"/>
        <end position="290"/>
    </location>
</feature>
<keyword evidence="7" id="KW-1185">Reference proteome</keyword>
<dbReference type="GO" id="GO:0010494">
    <property type="term" value="C:cytoplasmic stress granule"/>
    <property type="evidence" value="ECO:0007669"/>
    <property type="project" value="EnsemblFungi"/>
</dbReference>
<feature type="compositionally biased region" description="Polar residues" evidence="3">
    <location>
        <begin position="257"/>
        <end position="268"/>
    </location>
</feature>
<dbReference type="InterPro" id="IPR002075">
    <property type="entry name" value="NTF2_dom"/>
</dbReference>
<reference evidence="6 7" key="1">
    <citation type="journal article" date="2015" name="Genome Biol. Evol.">
        <title>Phylogenomic analyses indicate that early fungi evolved digesting cell walls of algal ancestors of land plants.</title>
        <authorList>
            <person name="Chang Y."/>
            <person name="Wang S."/>
            <person name="Sekimoto S."/>
            <person name="Aerts A.L."/>
            <person name="Choi C."/>
            <person name="Clum A."/>
            <person name="LaButti K.M."/>
            <person name="Lindquist E.A."/>
            <person name="Yee Ngan C."/>
            <person name="Ohm R.A."/>
            <person name="Salamov A.A."/>
            <person name="Grigoriev I.V."/>
            <person name="Spatafora J.W."/>
            <person name="Berbee M.L."/>
        </authorList>
    </citation>
    <scope>NUCLEOTIDE SEQUENCE [LARGE SCALE GENOMIC DNA]</scope>
    <source>
        <strain evidence="6 7">NRRL 28638</strain>
    </source>
</reference>
<dbReference type="OrthoDB" id="339151at2759"/>
<dbReference type="Pfam" id="PF00076">
    <property type="entry name" value="RRM_1"/>
    <property type="match status" value="1"/>
</dbReference>
<evidence type="ECO:0000256" key="2">
    <source>
        <dbReference type="PROSITE-ProRule" id="PRU00176"/>
    </source>
</evidence>
<feature type="region of interest" description="Disordered" evidence="3">
    <location>
        <begin position="190"/>
        <end position="242"/>
    </location>
</feature>
<dbReference type="PANTHER" id="PTHR10693:SF20">
    <property type="entry name" value="AT27578P"/>
    <property type="match status" value="1"/>
</dbReference>
<dbReference type="CDD" id="cd00590">
    <property type="entry name" value="RRM_SF"/>
    <property type="match status" value="1"/>
</dbReference>
<gene>
    <name evidence="6" type="ORF">CONCODRAFT_20742</name>
</gene>
<dbReference type="Gene3D" id="3.30.70.330">
    <property type="match status" value="1"/>
</dbReference>
<dbReference type="GO" id="GO:1990904">
    <property type="term" value="C:ribonucleoprotein complex"/>
    <property type="evidence" value="ECO:0007669"/>
    <property type="project" value="TreeGrafter"/>
</dbReference>
<evidence type="ECO:0000256" key="1">
    <source>
        <dbReference type="ARBA" id="ARBA00022884"/>
    </source>
</evidence>
<sequence length="426" mass="45883">MAGTVNNSTQNHSTAEKVESYEVGWLFVQQYYSVLNEDPTRLHCFYTKKSTQTIGGEGESVPLCHGQQEIHNRFIELDFRDCRVLVSNVDSQASLDGGIIIQVLGEIANKGGPSKKFCQTFFLAEQPNGYFVLNDIFRYLKDEVETDYEANPSLEEPTEIAEAQPEAPVAEAPAKVEQAPVQPVVAEVQPVKPKAPEPTPAKQEVPEQKSVPEPTKPEAKASPSAPVSTKPEATVTPAAAPAPAAAKSWATLAANNSDRWGSNASATQGVVAPAAKPQQSTPAPQQQQQPGRNMSNKDNRNKNDDLVVFVRNVNESITQDILSQAFSTFGPVKSVDLFHTKNSAFVEFEDVEHVKAAIAQGTISVGGHNLIAEKKRSRAPQGSSQNTGSGPRTGSQGGSYERNNSRRGGRGNTRGGRPSGDRQPAK</sequence>
<dbReference type="FunFam" id="3.10.450.50:FF:000003">
    <property type="entry name" value="Nuclear transport factor 2 family protein"/>
    <property type="match status" value="1"/>
</dbReference>
<dbReference type="GO" id="GO:0034063">
    <property type="term" value="P:stress granule assembly"/>
    <property type="evidence" value="ECO:0007669"/>
    <property type="project" value="EnsemblFungi"/>
</dbReference>
<dbReference type="AlphaFoldDB" id="A0A137NRT2"/>
<protein>
    <submittedName>
        <fullName evidence="6">NTF2-domain-containing protein</fullName>
    </submittedName>
</protein>
<feature type="domain" description="RRM" evidence="4">
    <location>
        <begin position="306"/>
        <end position="384"/>
    </location>
</feature>
<dbReference type="OMA" id="RCKGPQG"/>
<evidence type="ECO:0000259" key="5">
    <source>
        <dbReference type="PROSITE" id="PS50177"/>
    </source>
</evidence>
<feature type="domain" description="NTF2" evidence="5">
    <location>
        <begin position="23"/>
        <end position="139"/>
    </location>
</feature>